<evidence type="ECO:0000256" key="6">
    <source>
        <dbReference type="ARBA" id="ARBA00022692"/>
    </source>
</evidence>
<dbReference type="Pfam" id="PF00672">
    <property type="entry name" value="HAMP"/>
    <property type="match status" value="1"/>
</dbReference>
<evidence type="ECO:0000256" key="1">
    <source>
        <dbReference type="ARBA" id="ARBA00000085"/>
    </source>
</evidence>
<dbReference type="Proteomes" id="UP000293296">
    <property type="component" value="Chromosome"/>
</dbReference>
<keyword evidence="9" id="KW-0902">Two-component regulatory system</keyword>
<evidence type="ECO:0000313" key="13">
    <source>
        <dbReference type="EMBL" id="QAZ66397.1"/>
    </source>
</evidence>
<dbReference type="InterPro" id="IPR005467">
    <property type="entry name" value="His_kinase_dom"/>
</dbReference>
<keyword evidence="10" id="KW-0472">Membrane</keyword>
<dbReference type="PROSITE" id="PS50885">
    <property type="entry name" value="HAMP"/>
    <property type="match status" value="1"/>
</dbReference>
<dbReference type="EC" id="2.7.13.3" evidence="3"/>
<dbReference type="CDD" id="cd00082">
    <property type="entry name" value="HisKA"/>
    <property type="match status" value="1"/>
</dbReference>
<protein>
    <recommendedName>
        <fullName evidence="3">histidine kinase</fullName>
        <ecNumber evidence="3">2.7.13.3</ecNumber>
    </recommendedName>
</protein>
<proteinExistence type="predicted"/>
<dbReference type="InterPro" id="IPR036097">
    <property type="entry name" value="HisK_dim/P_sf"/>
</dbReference>
<sequence length="459" mass="50215">MIATKILRSSTLRLSILHMAAFGLSVLVLLWFIYSSTAGFMERQTDETINAEIQGLAEQYSQLGLTGLIRVIKSRVAKDKAGSSVYLLTDWKFNPLAGNLPDWPKFKDTGSGWFDATLEDTENFEPRRVRMRYFLLPGNFHLVVGRDVSERVKVERLIVDALIWGMLLTVVLGGAGGVLTSRWMLKRIDVITKASREIMNGDLTRRIPTRGAGDEFDRLAENLNAMLDQIGRLMDGVKQVSNNIAHDLRGPLNRIRSGLEITLTRPLEPETCRQALERAITEIDGLLQTFNALLTIAQAESGARRQDFTDIDLTSLAADAAELYEPVAEEAGLLLEVDLTPQVTVPGNRHLLSQALANLLDNAVKYTPDGGRVTLSLTTGPAGPELTVADTGPGIPPEHREFVLERFTRLESSRNTPGSGLGLSLVAAAAGLHQAELRLGDNSPGLRVTLAFPAGRTKS</sequence>
<feature type="domain" description="HAMP" evidence="12">
    <location>
        <begin position="182"/>
        <end position="235"/>
    </location>
</feature>
<dbReference type="RefSeq" id="WP_129349626.1">
    <property type="nucleotide sequence ID" value="NZ_CP026538.1"/>
</dbReference>
<dbReference type="InterPro" id="IPR050428">
    <property type="entry name" value="TCS_sensor_his_kinase"/>
</dbReference>
<feature type="transmembrane region" description="Helical" evidence="10">
    <location>
        <begin position="12"/>
        <end position="34"/>
    </location>
</feature>
<dbReference type="SMART" id="SM00387">
    <property type="entry name" value="HATPase_c"/>
    <property type="match status" value="1"/>
</dbReference>
<dbReference type="SMART" id="SM00304">
    <property type="entry name" value="HAMP"/>
    <property type="match status" value="1"/>
</dbReference>
<evidence type="ECO:0000256" key="9">
    <source>
        <dbReference type="ARBA" id="ARBA00023012"/>
    </source>
</evidence>
<evidence type="ECO:0000256" key="3">
    <source>
        <dbReference type="ARBA" id="ARBA00012438"/>
    </source>
</evidence>
<evidence type="ECO:0000259" key="11">
    <source>
        <dbReference type="PROSITE" id="PS50109"/>
    </source>
</evidence>
<dbReference type="CDD" id="cd06225">
    <property type="entry name" value="HAMP"/>
    <property type="match status" value="1"/>
</dbReference>
<feature type="transmembrane region" description="Helical" evidence="10">
    <location>
        <begin position="161"/>
        <end position="179"/>
    </location>
</feature>
<dbReference type="OrthoDB" id="9815202at2"/>
<dbReference type="PANTHER" id="PTHR45436:SF8">
    <property type="entry name" value="HISTIDINE KINASE"/>
    <property type="match status" value="1"/>
</dbReference>
<keyword evidence="7 13" id="KW-0418">Kinase</keyword>
<feature type="domain" description="Histidine kinase" evidence="11">
    <location>
        <begin position="243"/>
        <end position="456"/>
    </location>
</feature>
<keyword evidence="5" id="KW-0808">Transferase</keyword>
<evidence type="ECO:0000256" key="2">
    <source>
        <dbReference type="ARBA" id="ARBA00004370"/>
    </source>
</evidence>
<dbReference type="InterPro" id="IPR003594">
    <property type="entry name" value="HATPase_dom"/>
</dbReference>
<evidence type="ECO:0000256" key="10">
    <source>
        <dbReference type="SAM" id="Phobius"/>
    </source>
</evidence>
<dbReference type="Pfam" id="PF00512">
    <property type="entry name" value="HisKA"/>
    <property type="match status" value="1"/>
</dbReference>
<dbReference type="GO" id="GO:0005886">
    <property type="term" value="C:plasma membrane"/>
    <property type="evidence" value="ECO:0007669"/>
    <property type="project" value="TreeGrafter"/>
</dbReference>
<dbReference type="AlphaFoldDB" id="A0A4P6HHC9"/>
<dbReference type="KEGG" id="dcb:C3Y92_03710"/>
<keyword evidence="4" id="KW-0597">Phosphoprotein</keyword>
<keyword evidence="14" id="KW-1185">Reference proteome</keyword>
<keyword evidence="6 10" id="KW-0812">Transmembrane</keyword>
<dbReference type="GO" id="GO:0000155">
    <property type="term" value="F:phosphorelay sensor kinase activity"/>
    <property type="evidence" value="ECO:0007669"/>
    <property type="project" value="InterPro"/>
</dbReference>
<comment type="catalytic activity">
    <reaction evidence="1">
        <text>ATP + protein L-histidine = ADP + protein N-phospho-L-histidine.</text>
        <dbReference type="EC" id="2.7.13.3"/>
    </reaction>
</comment>
<dbReference type="InterPro" id="IPR003660">
    <property type="entry name" value="HAMP_dom"/>
</dbReference>
<gene>
    <name evidence="13" type="ORF">C3Y92_03710</name>
</gene>
<dbReference type="Gene3D" id="1.10.287.130">
    <property type="match status" value="1"/>
</dbReference>
<dbReference type="Pfam" id="PF02518">
    <property type="entry name" value="HATPase_c"/>
    <property type="match status" value="1"/>
</dbReference>
<dbReference type="Gene3D" id="3.30.565.10">
    <property type="entry name" value="Histidine kinase-like ATPase, C-terminal domain"/>
    <property type="match status" value="1"/>
</dbReference>
<accession>A0A4P6HHC9</accession>
<dbReference type="PANTHER" id="PTHR45436">
    <property type="entry name" value="SENSOR HISTIDINE KINASE YKOH"/>
    <property type="match status" value="1"/>
</dbReference>
<dbReference type="PROSITE" id="PS50109">
    <property type="entry name" value="HIS_KIN"/>
    <property type="match status" value="1"/>
</dbReference>
<dbReference type="InterPro" id="IPR036890">
    <property type="entry name" value="HATPase_C_sf"/>
</dbReference>
<keyword evidence="8 10" id="KW-1133">Transmembrane helix</keyword>
<evidence type="ECO:0000313" key="14">
    <source>
        <dbReference type="Proteomes" id="UP000293296"/>
    </source>
</evidence>
<evidence type="ECO:0000256" key="4">
    <source>
        <dbReference type="ARBA" id="ARBA00022553"/>
    </source>
</evidence>
<dbReference type="SUPFAM" id="SSF47384">
    <property type="entry name" value="Homodimeric domain of signal transducing histidine kinase"/>
    <property type="match status" value="1"/>
</dbReference>
<dbReference type="InterPro" id="IPR003661">
    <property type="entry name" value="HisK_dim/P_dom"/>
</dbReference>
<dbReference type="Gene3D" id="6.10.340.10">
    <property type="match status" value="1"/>
</dbReference>
<dbReference type="SUPFAM" id="SSF55874">
    <property type="entry name" value="ATPase domain of HSP90 chaperone/DNA topoisomerase II/histidine kinase"/>
    <property type="match status" value="1"/>
</dbReference>
<dbReference type="EMBL" id="CP026538">
    <property type="protein sequence ID" value="QAZ66397.1"/>
    <property type="molecule type" value="Genomic_DNA"/>
</dbReference>
<organism evidence="13 14">
    <name type="scientific">Solidesulfovibrio carbinolicus</name>
    <dbReference type="NCBI Taxonomy" id="296842"/>
    <lineage>
        <taxon>Bacteria</taxon>
        <taxon>Pseudomonadati</taxon>
        <taxon>Thermodesulfobacteriota</taxon>
        <taxon>Desulfovibrionia</taxon>
        <taxon>Desulfovibrionales</taxon>
        <taxon>Desulfovibrionaceae</taxon>
        <taxon>Solidesulfovibrio</taxon>
    </lineage>
</organism>
<evidence type="ECO:0000256" key="5">
    <source>
        <dbReference type="ARBA" id="ARBA00022679"/>
    </source>
</evidence>
<comment type="subcellular location">
    <subcellularLocation>
        <location evidence="2">Membrane</location>
    </subcellularLocation>
</comment>
<reference evidence="13 14" key="1">
    <citation type="submission" date="2018-02" db="EMBL/GenBank/DDBJ databases">
        <title>Genome sequence of Desulfovibrio carbinolicus DSM 3852.</title>
        <authorList>
            <person name="Wilbanks E."/>
            <person name="Skennerton C.T."/>
            <person name="Orphan V.J."/>
        </authorList>
    </citation>
    <scope>NUCLEOTIDE SEQUENCE [LARGE SCALE GENOMIC DNA]</scope>
    <source>
        <strain evidence="13 14">DSM 3852</strain>
    </source>
</reference>
<dbReference type="SUPFAM" id="SSF158472">
    <property type="entry name" value="HAMP domain-like"/>
    <property type="match status" value="1"/>
</dbReference>
<evidence type="ECO:0000259" key="12">
    <source>
        <dbReference type="PROSITE" id="PS50885"/>
    </source>
</evidence>
<evidence type="ECO:0000256" key="8">
    <source>
        <dbReference type="ARBA" id="ARBA00022989"/>
    </source>
</evidence>
<name>A0A4P6HHC9_9BACT</name>
<dbReference type="SMART" id="SM00388">
    <property type="entry name" value="HisKA"/>
    <property type="match status" value="1"/>
</dbReference>
<evidence type="ECO:0000256" key="7">
    <source>
        <dbReference type="ARBA" id="ARBA00022777"/>
    </source>
</evidence>